<dbReference type="InterPro" id="IPR051182">
    <property type="entry name" value="Euk_NMN_adenylyltrnsfrase"/>
</dbReference>
<organism evidence="2 3">
    <name type="scientific">Caenorhabditis auriculariae</name>
    <dbReference type="NCBI Taxonomy" id="2777116"/>
    <lineage>
        <taxon>Eukaryota</taxon>
        <taxon>Metazoa</taxon>
        <taxon>Ecdysozoa</taxon>
        <taxon>Nematoda</taxon>
        <taxon>Chromadorea</taxon>
        <taxon>Rhabditida</taxon>
        <taxon>Rhabditina</taxon>
        <taxon>Rhabditomorpha</taxon>
        <taxon>Rhabditoidea</taxon>
        <taxon>Rhabditidae</taxon>
        <taxon>Peloderinae</taxon>
        <taxon>Caenorhabditis</taxon>
    </lineage>
</organism>
<reference evidence="2" key="1">
    <citation type="submission" date="2020-10" db="EMBL/GenBank/DDBJ databases">
        <authorList>
            <person name="Kikuchi T."/>
        </authorList>
    </citation>
    <scope>NUCLEOTIDE SEQUENCE</scope>
    <source>
        <strain evidence="2">NKZ352</strain>
    </source>
</reference>
<dbReference type="Proteomes" id="UP000835052">
    <property type="component" value="Unassembled WGS sequence"/>
</dbReference>
<dbReference type="PANTHER" id="PTHR12039:SF0">
    <property type="entry name" value="NICOTINAMIDE-NUCLEOTIDE ADENYLYLTRANSFERASE"/>
    <property type="match status" value="1"/>
</dbReference>
<feature type="domain" description="Cytidyltransferase-like" evidence="1">
    <location>
        <begin position="34"/>
        <end position="149"/>
    </location>
</feature>
<dbReference type="GO" id="GO:0000309">
    <property type="term" value="F:nicotinamide-nucleotide adenylyltransferase activity"/>
    <property type="evidence" value="ECO:0007669"/>
    <property type="project" value="TreeGrafter"/>
</dbReference>
<dbReference type="PANTHER" id="PTHR12039">
    <property type="entry name" value="NICOTINAMIDE MONONUCLEOTIDE ADENYLYLTRANSFERASE"/>
    <property type="match status" value="1"/>
</dbReference>
<dbReference type="SUPFAM" id="SSF52374">
    <property type="entry name" value="Nucleotidylyl transferase"/>
    <property type="match status" value="1"/>
</dbReference>
<evidence type="ECO:0000313" key="2">
    <source>
        <dbReference type="EMBL" id="CAD6184268.1"/>
    </source>
</evidence>
<dbReference type="EMBL" id="CAJGYM010000001">
    <property type="protein sequence ID" value="CAD6184268.1"/>
    <property type="molecule type" value="Genomic_DNA"/>
</dbReference>
<dbReference type="InterPro" id="IPR014729">
    <property type="entry name" value="Rossmann-like_a/b/a_fold"/>
</dbReference>
<dbReference type="Pfam" id="PF01467">
    <property type="entry name" value="CTP_transf_like"/>
    <property type="match status" value="1"/>
</dbReference>
<gene>
    <name evidence="2" type="ORF">CAUJ_LOCUS187</name>
</gene>
<dbReference type="OrthoDB" id="422187at2759"/>
<dbReference type="AlphaFoldDB" id="A0A8S1GN29"/>
<dbReference type="GO" id="GO:0004515">
    <property type="term" value="F:nicotinate-nucleotide adenylyltransferase activity"/>
    <property type="evidence" value="ECO:0007669"/>
    <property type="project" value="TreeGrafter"/>
</dbReference>
<proteinExistence type="predicted"/>
<protein>
    <recommendedName>
        <fullName evidence="1">Cytidyltransferase-like domain-containing protein</fullName>
    </recommendedName>
</protein>
<evidence type="ECO:0000313" key="3">
    <source>
        <dbReference type="Proteomes" id="UP000835052"/>
    </source>
</evidence>
<comment type="caution">
    <text evidence="2">The sequence shown here is derived from an EMBL/GenBank/DDBJ whole genome shotgun (WGS) entry which is preliminary data.</text>
</comment>
<dbReference type="InterPro" id="IPR004821">
    <property type="entry name" value="Cyt_trans-like"/>
</dbReference>
<keyword evidence="3" id="KW-1185">Reference proteome</keyword>
<accession>A0A8S1GN29</accession>
<dbReference type="Gene3D" id="3.40.50.620">
    <property type="entry name" value="HUPs"/>
    <property type="match status" value="1"/>
</dbReference>
<name>A0A8S1GN29_9PELO</name>
<sequence length="192" mass="21526">MPPISMSGEKIEEVNSSWASDENWLMMAKRVAILAVGSFNPPTIMHLRMLEVARSYLEARNVSVLEGILSPVADQFNKPSLIPSVHRLAMAEAAVRSSDWIRADGWECRRTCWTRTLDVLRHHSHEIKKKHGEDVKMMLVVGGDVVESFPCVLPDGSTLWKPDDVRRIFSGRSSQINGKVEAANRKDCDTQG</sequence>
<dbReference type="GO" id="GO:0009435">
    <property type="term" value="P:NAD+ biosynthetic process"/>
    <property type="evidence" value="ECO:0007669"/>
    <property type="project" value="TreeGrafter"/>
</dbReference>
<evidence type="ECO:0000259" key="1">
    <source>
        <dbReference type="Pfam" id="PF01467"/>
    </source>
</evidence>